<dbReference type="Pfam" id="PF17765">
    <property type="entry name" value="MLTR_LBD"/>
    <property type="match status" value="1"/>
</dbReference>
<organism evidence="2 3">
    <name type="scientific">Streptomyces longisporus</name>
    <dbReference type="NCBI Taxonomy" id="1948"/>
    <lineage>
        <taxon>Bacteria</taxon>
        <taxon>Bacillati</taxon>
        <taxon>Actinomycetota</taxon>
        <taxon>Actinomycetes</taxon>
        <taxon>Kitasatosporales</taxon>
        <taxon>Streptomycetaceae</taxon>
        <taxon>Streptomyces</taxon>
    </lineage>
</organism>
<comment type="caution">
    <text evidence="2">The sequence shown here is derived from an EMBL/GenBank/DDBJ whole genome shotgun (WGS) entry which is preliminary data.</text>
</comment>
<dbReference type="InterPro" id="IPR041413">
    <property type="entry name" value="MLTR_LBD"/>
</dbReference>
<protein>
    <submittedName>
        <fullName evidence="2">Helix-turn-helix transcriptional regulator</fullName>
    </submittedName>
</protein>
<proteinExistence type="predicted"/>
<dbReference type="InterPro" id="IPR001387">
    <property type="entry name" value="Cro/C1-type_HTH"/>
</dbReference>
<gene>
    <name evidence="2" type="ORF">GCM10010276_75970</name>
</gene>
<accession>A0ABN3N7F5</accession>
<dbReference type="Gene3D" id="3.30.450.180">
    <property type="match status" value="1"/>
</dbReference>
<dbReference type="Gene3D" id="1.10.260.40">
    <property type="entry name" value="lambda repressor-like DNA-binding domains"/>
    <property type="match status" value="1"/>
</dbReference>
<dbReference type="PANTHER" id="PTHR35010">
    <property type="entry name" value="BLL4672 PROTEIN-RELATED"/>
    <property type="match status" value="1"/>
</dbReference>
<dbReference type="Pfam" id="PF13560">
    <property type="entry name" value="HTH_31"/>
    <property type="match status" value="1"/>
</dbReference>
<evidence type="ECO:0000313" key="3">
    <source>
        <dbReference type="Proteomes" id="UP001501777"/>
    </source>
</evidence>
<dbReference type="SUPFAM" id="SSF47413">
    <property type="entry name" value="lambda repressor-like DNA-binding domains"/>
    <property type="match status" value="1"/>
</dbReference>
<dbReference type="InterPro" id="IPR010982">
    <property type="entry name" value="Lambda_DNA-bd_dom_sf"/>
</dbReference>
<dbReference type="RefSeq" id="WP_165939343.1">
    <property type="nucleotide sequence ID" value="NZ_BAAASG010000023.1"/>
</dbReference>
<dbReference type="SMART" id="SM00530">
    <property type="entry name" value="HTH_XRE"/>
    <property type="match status" value="1"/>
</dbReference>
<sequence>MPDPSSSAQELAAFLRSRRAQVSPEQVGLPRGEGRRTKGLRRSEVAALAGVSVGWYTWLEQARARPTTAVLSALAGALQLADNERRYLLSFADASTPPERRPLQRPVASVELLALVHTMMPNPAFILDENWDFLAWNDAYTALTMNLADLPAQHRNFLWLLLRWPEYRRRNVEWEREARSVVGQFRTSYHHNRRYDPRADEVASMILEDENAAHLWQKFHVQEYAPGVITFLQPDGSAQRYRHVKMQTLDVQRLRVVVYLAL</sequence>
<evidence type="ECO:0000259" key="1">
    <source>
        <dbReference type="SMART" id="SM00530"/>
    </source>
</evidence>
<evidence type="ECO:0000313" key="2">
    <source>
        <dbReference type="EMBL" id="GAA2515902.1"/>
    </source>
</evidence>
<reference evidence="2 3" key="1">
    <citation type="journal article" date="2019" name="Int. J. Syst. Evol. Microbiol.">
        <title>The Global Catalogue of Microorganisms (GCM) 10K type strain sequencing project: providing services to taxonomists for standard genome sequencing and annotation.</title>
        <authorList>
            <consortium name="The Broad Institute Genomics Platform"/>
            <consortium name="The Broad Institute Genome Sequencing Center for Infectious Disease"/>
            <person name="Wu L."/>
            <person name="Ma J."/>
        </authorList>
    </citation>
    <scope>NUCLEOTIDE SEQUENCE [LARGE SCALE GENOMIC DNA]</scope>
    <source>
        <strain evidence="2 3">JCM 4395</strain>
    </source>
</reference>
<dbReference type="EMBL" id="BAAASG010000023">
    <property type="protein sequence ID" value="GAA2515902.1"/>
    <property type="molecule type" value="Genomic_DNA"/>
</dbReference>
<dbReference type="Proteomes" id="UP001501777">
    <property type="component" value="Unassembled WGS sequence"/>
</dbReference>
<feature type="domain" description="HTH cro/C1-type" evidence="1">
    <location>
        <begin position="14"/>
        <end position="85"/>
    </location>
</feature>
<name>A0ABN3N7F5_STRLO</name>
<dbReference type="CDD" id="cd00093">
    <property type="entry name" value="HTH_XRE"/>
    <property type="match status" value="1"/>
</dbReference>
<keyword evidence="3" id="KW-1185">Reference proteome</keyword>